<name>A0A1I3LN60_9BACL</name>
<dbReference type="CDD" id="cd06257">
    <property type="entry name" value="DnaJ"/>
    <property type="match status" value="1"/>
</dbReference>
<dbReference type="Proteomes" id="UP000199545">
    <property type="component" value="Unassembled WGS sequence"/>
</dbReference>
<dbReference type="STRING" id="46223.SAMN05421852_102259"/>
<feature type="domain" description="J" evidence="5">
    <location>
        <begin position="3"/>
        <end position="72"/>
    </location>
</feature>
<dbReference type="Gene3D" id="1.10.287.110">
    <property type="entry name" value="DnaJ domain"/>
    <property type="match status" value="1"/>
</dbReference>
<feature type="region of interest" description="Disordered" evidence="3">
    <location>
        <begin position="61"/>
        <end position="165"/>
    </location>
</feature>
<dbReference type="InterPro" id="IPR001623">
    <property type="entry name" value="DnaJ_domain"/>
</dbReference>
<feature type="compositionally biased region" description="Low complexity" evidence="3">
    <location>
        <begin position="147"/>
        <end position="157"/>
    </location>
</feature>
<protein>
    <submittedName>
        <fullName evidence="6">DnaJ domain-containing protein</fullName>
    </submittedName>
</protein>
<organism evidence="6 7">
    <name type="scientific">Thermoflavimicrobium dichotomicum</name>
    <dbReference type="NCBI Taxonomy" id="46223"/>
    <lineage>
        <taxon>Bacteria</taxon>
        <taxon>Bacillati</taxon>
        <taxon>Bacillota</taxon>
        <taxon>Bacilli</taxon>
        <taxon>Bacillales</taxon>
        <taxon>Thermoactinomycetaceae</taxon>
        <taxon>Thermoflavimicrobium</taxon>
    </lineage>
</organism>
<dbReference type="PRINTS" id="PR00625">
    <property type="entry name" value="JDOMAIN"/>
</dbReference>
<feature type="compositionally biased region" description="Basic and acidic residues" evidence="3">
    <location>
        <begin position="61"/>
        <end position="91"/>
    </location>
</feature>
<keyword evidence="4" id="KW-1133">Transmembrane helix</keyword>
<feature type="compositionally biased region" description="Basic and acidic residues" evidence="3">
    <location>
        <begin position="133"/>
        <end position="146"/>
    </location>
</feature>
<dbReference type="Pfam" id="PF00226">
    <property type="entry name" value="DnaJ"/>
    <property type="match status" value="1"/>
</dbReference>
<dbReference type="SUPFAM" id="SSF46565">
    <property type="entry name" value="Chaperone J-domain"/>
    <property type="match status" value="1"/>
</dbReference>
<proteinExistence type="predicted"/>
<feature type="transmembrane region" description="Helical" evidence="4">
    <location>
        <begin position="172"/>
        <end position="193"/>
    </location>
</feature>
<reference evidence="6 7" key="1">
    <citation type="submission" date="2016-10" db="EMBL/GenBank/DDBJ databases">
        <authorList>
            <person name="de Groot N.N."/>
        </authorList>
    </citation>
    <scope>NUCLEOTIDE SEQUENCE [LARGE SCALE GENOMIC DNA]</scope>
    <source>
        <strain evidence="6 7">DSM 44778</strain>
    </source>
</reference>
<evidence type="ECO:0000313" key="7">
    <source>
        <dbReference type="Proteomes" id="UP000199545"/>
    </source>
</evidence>
<dbReference type="RefSeq" id="WP_175482270.1">
    <property type="nucleotide sequence ID" value="NZ_FORR01000002.1"/>
</dbReference>
<dbReference type="SMART" id="SM00271">
    <property type="entry name" value="DnaJ"/>
    <property type="match status" value="1"/>
</dbReference>
<evidence type="ECO:0000256" key="2">
    <source>
        <dbReference type="ARBA" id="ARBA00023016"/>
    </source>
</evidence>
<feature type="compositionally biased region" description="Polar residues" evidence="3">
    <location>
        <begin position="108"/>
        <end position="122"/>
    </location>
</feature>
<evidence type="ECO:0000259" key="5">
    <source>
        <dbReference type="PROSITE" id="PS50076"/>
    </source>
</evidence>
<keyword evidence="4" id="KW-0472">Membrane</keyword>
<keyword evidence="4" id="KW-0812">Transmembrane</keyword>
<feature type="compositionally biased region" description="Basic and acidic residues" evidence="3">
    <location>
        <begin position="98"/>
        <end position="107"/>
    </location>
</feature>
<evidence type="ECO:0000256" key="3">
    <source>
        <dbReference type="SAM" id="MobiDB-lite"/>
    </source>
</evidence>
<evidence type="ECO:0000256" key="4">
    <source>
        <dbReference type="SAM" id="Phobius"/>
    </source>
</evidence>
<dbReference type="InterPro" id="IPR036869">
    <property type="entry name" value="J_dom_sf"/>
</dbReference>
<keyword evidence="2" id="KW-0346">Stress response</keyword>
<dbReference type="AlphaFoldDB" id="A0A1I3LN60"/>
<dbReference type="GO" id="GO:0006260">
    <property type="term" value="P:DNA replication"/>
    <property type="evidence" value="ECO:0007669"/>
    <property type="project" value="UniProtKB-KW"/>
</dbReference>
<accession>A0A1I3LN60</accession>
<evidence type="ECO:0000313" key="6">
    <source>
        <dbReference type="EMBL" id="SFI86133.1"/>
    </source>
</evidence>
<gene>
    <name evidence="6" type="ORF">SAMN05421852_102259</name>
</gene>
<evidence type="ECO:0000256" key="1">
    <source>
        <dbReference type="ARBA" id="ARBA00022705"/>
    </source>
</evidence>
<keyword evidence="7" id="KW-1185">Reference proteome</keyword>
<keyword evidence="1" id="KW-0235">DNA replication</keyword>
<dbReference type="PROSITE" id="PS50076">
    <property type="entry name" value="DNAJ_2"/>
    <property type="match status" value="1"/>
</dbReference>
<sequence length="376" mass="43218">MKDYYQLLGVSQQASKEEIEQAILQQMRVWTHRINAPTLTKRQEAERMVEELEQIKEILLDDEKRKQYDQELEKSRKLSVVDDKKQQRETKEEEEADQKEIESKEQTSSEPVFQDQTVSSDDQTAEKSEEEESKERQTEVQKKDTEPPSSQPVVQQPIKEEQTKPSPRLKKGWMVGLVLVAIVIASVVTLFALQGGFGISSGKATPLSLNQPVVIDNKYILTLKDIRKQGNRTSFKLSIKPTDQEREVYQNTAKNKEFLQKMLDSGQVEKRADLVDFVQKPIFKIELHLEDSSGNQMVKMDTTQASYTTAKASGDMEEVFEWSIANLPDSSHVMVIDMISRFVMKEDISKNLSGQTVIKGEEMISHYQERFELPRP</sequence>
<dbReference type="EMBL" id="FORR01000002">
    <property type="protein sequence ID" value="SFI86133.1"/>
    <property type="molecule type" value="Genomic_DNA"/>
</dbReference>